<feature type="region of interest" description="Disordered" evidence="1">
    <location>
        <begin position="1"/>
        <end position="20"/>
    </location>
</feature>
<accession>A0A443I615</accession>
<dbReference type="VEuPathDB" id="FungiDB:C8Q69DRAFT_28530"/>
<evidence type="ECO:0000256" key="1">
    <source>
        <dbReference type="SAM" id="MobiDB-lite"/>
    </source>
</evidence>
<dbReference type="Proteomes" id="UP000283841">
    <property type="component" value="Unassembled WGS sequence"/>
</dbReference>
<evidence type="ECO:0000313" key="2">
    <source>
        <dbReference type="EMBL" id="RWQ99528.1"/>
    </source>
</evidence>
<evidence type="ECO:0000313" key="3">
    <source>
        <dbReference type="Proteomes" id="UP000283841"/>
    </source>
</evidence>
<keyword evidence="3" id="KW-1185">Reference proteome</keyword>
<proteinExistence type="predicted"/>
<sequence>MSPNQRHYLRSEANPSESTHTAQQLFYEVKRRILTSNGPGYFQYNVSDPSIGLLLSKSLDSNGEIERRSVHISYNSFTRILSIKTPIAFQNSHIAWAVREFALSLSSGFFTLQEFDAFIFSSDSTFENFLPPYENSLKQPDAYFRLPGSRHPTIVFEAGYSESYPQLICHRDIWINGTSDVNVVIILKWSLVQSGTIVEGFLAVWRRNSLTCQRFEIFPAPPLGVPAQEITLYRGDFYPSGQVPFGRNASDIWQWPLDSLRTRGSPDDPGHPKG</sequence>
<comment type="caution">
    <text evidence="2">The sequence shown here is derived from an EMBL/GenBank/DDBJ whole genome shotgun (WGS) entry which is preliminary data.</text>
</comment>
<protein>
    <submittedName>
        <fullName evidence="2">Uncharacterized protein</fullName>
    </submittedName>
</protein>
<organism evidence="2 3">
    <name type="scientific">Byssochlamys spectabilis</name>
    <name type="common">Paecilomyces variotii</name>
    <dbReference type="NCBI Taxonomy" id="264951"/>
    <lineage>
        <taxon>Eukaryota</taxon>
        <taxon>Fungi</taxon>
        <taxon>Dikarya</taxon>
        <taxon>Ascomycota</taxon>
        <taxon>Pezizomycotina</taxon>
        <taxon>Eurotiomycetes</taxon>
        <taxon>Eurotiomycetidae</taxon>
        <taxon>Eurotiales</taxon>
        <taxon>Thermoascaceae</taxon>
        <taxon>Paecilomyces</taxon>
    </lineage>
</organism>
<gene>
    <name evidence="2" type="ORF">C8Q69DRAFT_28530</name>
</gene>
<name>A0A443I615_BYSSP</name>
<dbReference type="EMBL" id="RCNU01000001">
    <property type="protein sequence ID" value="RWQ99528.1"/>
    <property type="molecule type" value="Genomic_DNA"/>
</dbReference>
<dbReference type="GeneID" id="39596233"/>
<dbReference type="AlphaFoldDB" id="A0A443I615"/>
<dbReference type="RefSeq" id="XP_028489173.1">
    <property type="nucleotide sequence ID" value="XM_028626956.1"/>
</dbReference>
<reference evidence="2 3" key="1">
    <citation type="journal article" date="2018" name="Front. Microbiol.">
        <title>Genomic and genetic insights into a cosmopolitan fungus, Paecilomyces variotii (Eurotiales).</title>
        <authorList>
            <person name="Urquhart A.S."/>
            <person name="Mondo S.J."/>
            <person name="Makela M.R."/>
            <person name="Hane J.K."/>
            <person name="Wiebenga A."/>
            <person name="He G."/>
            <person name="Mihaltcheva S."/>
            <person name="Pangilinan J."/>
            <person name="Lipzen A."/>
            <person name="Barry K."/>
            <person name="de Vries R.P."/>
            <person name="Grigoriev I.V."/>
            <person name="Idnurm A."/>
        </authorList>
    </citation>
    <scope>NUCLEOTIDE SEQUENCE [LARGE SCALE GENOMIC DNA]</scope>
    <source>
        <strain evidence="2 3">CBS 101075</strain>
    </source>
</reference>